<evidence type="ECO:0000256" key="14">
    <source>
        <dbReference type="SAM" id="Phobius"/>
    </source>
</evidence>
<dbReference type="Pfam" id="PF07679">
    <property type="entry name" value="I-set"/>
    <property type="match status" value="4"/>
</dbReference>
<evidence type="ECO:0000256" key="9">
    <source>
        <dbReference type="ARBA" id="ARBA00023136"/>
    </source>
</evidence>
<feature type="compositionally biased region" description="Polar residues" evidence="13">
    <location>
        <begin position="793"/>
        <end position="806"/>
    </location>
</feature>
<feature type="domain" description="Fibronectin type-III" evidence="16">
    <location>
        <begin position="915"/>
        <end position="1011"/>
    </location>
</feature>
<keyword evidence="8 14" id="KW-1133">Transmembrane helix</keyword>
<keyword evidence="3" id="KW-1003">Cell membrane</keyword>
<dbReference type="FunFam" id="2.60.40.10:FF:000017">
    <property type="entry name" value="Down syndrome cell adhesion molecule b"/>
    <property type="match status" value="1"/>
</dbReference>
<feature type="domain" description="Fibronectin type-III" evidence="16">
    <location>
        <begin position="1299"/>
        <end position="1389"/>
    </location>
</feature>
<dbReference type="OrthoDB" id="152385at2759"/>
<dbReference type="VEuPathDB" id="VectorBase:PHUM572430"/>
<dbReference type="PANTHER" id="PTHR44170">
    <property type="entry name" value="PROTEIN SIDEKICK"/>
    <property type="match status" value="1"/>
</dbReference>
<dbReference type="SMART" id="SM00409">
    <property type="entry name" value="IG"/>
    <property type="match status" value="8"/>
</dbReference>
<dbReference type="InterPro" id="IPR003598">
    <property type="entry name" value="Ig_sub2"/>
</dbReference>
<dbReference type="SUPFAM" id="SSF48726">
    <property type="entry name" value="Immunoglobulin"/>
    <property type="match status" value="8"/>
</dbReference>
<dbReference type="PROSITE" id="PS50853">
    <property type="entry name" value="FN3"/>
    <property type="match status" value="6"/>
</dbReference>
<dbReference type="STRING" id="121224.E0W1A5"/>
<evidence type="ECO:0000256" key="5">
    <source>
        <dbReference type="ARBA" id="ARBA00022729"/>
    </source>
</evidence>
<evidence type="ECO:0000256" key="2">
    <source>
        <dbReference type="ARBA" id="ARBA00004479"/>
    </source>
</evidence>
<dbReference type="EMBL" id="AAZO01006957">
    <property type="status" value="NOT_ANNOTATED_CDS"/>
    <property type="molecule type" value="Genomic_DNA"/>
</dbReference>
<feature type="domain" description="Ig-like" evidence="15">
    <location>
        <begin position="325"/>
        <end position="408"/>
    </location>
</feature>
<dbReference type="Pfam" id="PF13927">
    <property type="entry name" value="Ig_3"/>
    <property type="match status" value="4"/>
</dbReference>
<dbReference type="RefSeq" id="XP_002432149.1">
    <property type="nucleotide sequence ID" value="XM_002432104.1"/>
</dbReference>
<dbReference type="SMART" id="SM00408">
    <property type="entry name" value="IGc2"/>
    <property type="match status" value="8"/>
</dbReference>
<evidence type="ECO:0000256" key="7">
    <source>
        <dbReference type="ARBA" id="ARBA00022889"/>
    </source>
</evidence>
<evidence type="ECO:0000259" key="16">
    <source>
        <dbReference type="PROSITE" id="PS50853"/>
    </source>
</evidence>
<dbReference type="GO" id="GO:0005886">
    <property type="term" value="C:plasma membrane"/>
    <property type="evidence" value="ECO:0007669"/>
    <property type="project" value="UniProtKB-SubCell"/>
</dbReference>
<evidence type="ECO:0000256" key="4">
    <source>
        <dbReference type="ARBA" id="ARBA00022692"/>
    </source>
</evidence>
<evidence type="ECO:0000313" key="17">
    <source>
        <dbReference type="EMBL" id="EEB19411.1"/>
    </source>
</evidence>
<dbReference type="InterPro" id="IPR013783">
    <property type="entry name" value="Ig-like_fold"/>
</dbReference>
<feature type="domain" description="Ig-like" evidence="15">
    <location>
        <begin position="52"/>
        <end position="143"/>
    </location>
</feature>
<dbReference type="InParanoid" id="E0W1A5"/>
<keyword evidence="5" id="KW-0732">Signal</keyword>
<reference evidence="18" key="3">
    <citation type="submission" date="2020-05" db="UniProtKB">
        <authorList>
            <consortium name="EnsemblMetazoa"/>
        </authorList>
    </citation>
    <scope>IDENTIFICATION</scope>
    <source>
        <strain evidence="18">USDA</strain>
    </source>
</reference>
<dbReference type="OMA" id="CIARNKH"/>
<feature type="domain" description="Ig-like" evidence="15">
    <location>
        <begin position="510"/>
        <end position="592"/>
    </location>
</feature>
<dbReference type="EnsemblMetazoa" id="PHUM572430-RA">
    <property type="protein sequence ID" value="PHUM572430-PA"/>
    <property type="gene ID" value="PHUM572430"/>
</dbReference>
<dbReference type="PANTHER" id="PTHR44170:SF56">
    <property type="entry name" value="FIBRONECTIN TYPE-III DOMAIN-CONTAINING PROTEIN"/>
    <property type="match status" value="1"/>
</dbReference>
<evidence type="ECO:0000256" key="8">
    <source>
        <dbReference type="ARBA" id="ARBA00022989"/>
    </source>
</evidence>
<reference evidence="17" key="2">
    <citation type="submission" date="2007-04" db="EMBL/GenBank/DDBJ databases">
        <title>The genome of the human body louse.</title>
        <authorList>
            <consortium name="The Human Body Louse Genome Consortium"/>
            <person name="Kirkness E."/>
            <person name="Walenz B."/>
            <person name="Hass B."/>
            <person name="Bruggner R."/>
            <person name="Strausberg R."/>
        </authorList>
    </citation>
    <scope>NUCLEOTIDE SEQUENCE</scope>
    <source>
        <strain evidence="17">USDA</strain>
    </source>
</reference>
<feature type="domain" description="Ig-like" evidence="15">
    <location>
        <begin position="1101"/>
        <end position="1187"/>
    </location>
</feature>
<feature type="domain" description="Ig-like" evidence="15">
    <location>
        <begin position="609"/>
        <end position="692"/>
    </location>
</feature>
<keyword evidence="9 14" id="KW-0472">Membrane</keyword>
<feature type="domain" description="Ig-like" evidence="15">
    <location>
        <begin position="227"/>
        <end position="320"/>
    </location>
</feature>
<feature type="transmembrane region" description="Helical" evidence="14">
    <location>
        <begin position="1520"/>
        <end position="1537"/>
    </location>
</feature>
<keyword evidence="11" id="KW-0325">Glycoprotein</keyword>
<evidence type="ECO:0000256" key="1">
    <source>
        <dbReference type="ARBA" id="ARBA00004236"/>
    </source>
</evidence>
<dbReference type="FunFam" id="2.60.40.10:FF:000333">
    <property type="entry name" value="Down syndrome cell adhesion molecule"/>
    <property type="match status" value="1"/>
</dbReference>
<dbReference type="FunFam" id="2.60.40.10:FF:000005">
    <property type="entry name" value="Neuronal cell adhesion molecule"/>
    <property type="match status" value="1"/>
</dbReference>
<evidence type="ECO:0000313" key="18">
    <source>
        <dbReference type="EnsemblMetazoa" id="PHUM572430-PA"/>
    </source>
</evidence>
<dbReference type="Pfam" id="PF25059">
    <property type="entry name" value="FN3_DSCAM-DSCAML_C"/>
    <property type="match status" value="1"/>
</dbReference>
<dbReference type="GeneID" id="8234931"/>
<dbReference type="EMBL" id="DS235867">
    <property type="protein sequence ID" value="EEB19411.1"/>
    <property type="molecule type" value="Genomic_DNA"/>
</dbReference>
<dbReference type="Proteomes" id="UP000009046">
    <property type="component" value="Unassembled WGS sequence"/>
</dbReference>
<feature type="region of interest" description="Disordered" evidence="13">
    <location>
        <begin position="793"/>
        <end position="817"/>
    </location>
</feature>
<feature type="domain" description="Ig-like" evidence="15">
    <location>
        <begin position="145"/>
        <end position="226"/>
    </location>
</feature>
<dbReference type="SUPFAM" id="SSF49265">
    <property type="entry name" value="Fibronectin type III"/>
    <property type="match status" value="3"/>
</dbReference>
<dbReference type="CDD" id="cd20956">
    <property type="entry name" value="IgI_4_Dscam"/>
    <property type="match status" value="1"/>
</dbReference>
<sequence>MLPTGELIIINVTKEDSEKSYKCRTHHRLTQEATVSRNEGKIQLSDMKGFVPPILNKKVEVLTVKEGSTIATPCVAYANPRPTYEWFYKKNQEDTIIVNEEGFIVQDGILVISNVKISNQGTYYCRAKNKEGSEILEMHLVVTAPLSAHVHPSTQSVHLGKMAEFQCSYQGFPITSIYWLKDGQMLRFNSRIRQISDTQIQIYSVSKEDKGMYQCMIKNEFEMKVYPQLLYKFIEQTMQPGPSVSLKCSASGNPTPHISWLLDGFPLYHSDRLMIGQYVTVFGDVVSHVNISSIKTEDGGEYECVAENRAGKTSHSARLNVYGLPYVRTMPSISAVAGKILIIKCPVAGYPIDSVSWEKDGVQLPTSIRQRVINNTLSIENVQKDTDQGSYTCTAKNKQGHSSHKTVQVKVIVPPKITPFTFAHDLKLGDRISVQCVVVSGDLPLSFTWRKDGEPPPESDTITVRRYDPFTSALSIRAIASNHSGNYTCLVSNQAATVSHTAPLRVNVPPYWISEPSRETSVILGRPVSLHCQAGGFPKPSITWKQALGTPEDYRELNYHTPSMTRLENGTLLIGKTGEEHEGYYMCEANNGIGAGKSKFVHLVVHAGPKFKIHSKQEIGKKGETTRLECEVEGDLPMEIIWKIKDDVINTDYNKRFRLKNNTLLKGFMSELTILNVQTSDRGEYVCSAKNSYGQSYMNILLLVQELPGSPKNLHASSQTSRSITVSWLPPITSGDTKISNYILQYKEIKDMWHEHNSQKIINGEKNMDTIIDLKPATVYHFRLYAQNQLGTSPPSDVLQASTKSEPPSGPPLQVSVEPMSPTALRLTWNPPKKNLWNGEILGYNIGIKKLKMENDEYNWTHVPDTSGMPGDFRLTGLLKYTKYLISVRAVNEKGEGPPSEPVLGETMEDVPSEPPQNVLCTALTAQSIQVTWTPPSVYHTHGIIQGYKILYEPTDETQDTSVRENKVVSSISADLHGLQPYTNYSVQVLAFTRAGDGVKSPVVFCTTDESIPEAPSAIKAVVSSDSTVVISWLPPKRSNGALTKYTVYIRVLEQGSETKIIKSTLPAQLLHYEAVGLKKRETYEAWVVASTKIGQGQSTPLVHLVPSATVPASIISFGRVIVVPWKVEVRLPCLFVGQPKPFIEWRFGDVKIQKHSKTITIGEKSLILQNIARTNEGNYSCHVKNNLGSDHIVFAIIVQVPPTSPLLLATSVTSNSVQLQWKQGDNGGAIIRGFILSSKKEGNDWKEFILEPHTNTYLMEGLDCGSNYQIKLIAFNKIGSGLASKLNSITTKGFRPIAPSKEQFVTVNTTHVTLHLQTWNKNGCDLTHFSLRCRQPPDNWFLVFNHLKPQNNFILNDLTPGEEYVVKVTAYNSAGPTSQEYVFSTLSMENAAAENNDSTSFYLETQAIVLGVVSLILLIFAAVGICSSRENICLQDMQTSASFDNTQNLKQREKFYASINKVTQSPMKNMNSLELIPEYAEEICPYATFHLPDQENMAGNPNKSNYISKIQTKHVSKRYLFVVCLFVSAKTRFFFFF</sequence>
<dbReference type="HOGENOM" id="CLU_001038_4_0_1"/>
<gene>
    <name evidence="18" type="primary">8234931</name>
    <name evidence="17" type="ORF">Phum_PHUM572430</name>
</gene>
<keyword evidence="7" id="KW-0130">Cell adhesion</keyword>
<dbReference type="KEGG" id="phu:Phum_PHUM572430"/>
<dbReference type="FunFam" id="2.60.40.10:FF:000028">
    <property type="entry name" value="Neuronal cell adhesion molecule"/>
    <property type="match status" value="1"/>
</dbReference>
<keyword evidence="4 14" id="KW-0812">Transmembrane</keyword>
<proteinExistence type="predicted"/>
<dbReference type="Pfam" id="PF00041">
    <property type="entry name" value="fn3"/>
    <property type="match status" value="5"/>
</dbReference>
<dbReference type="InterPro" id="IPR056754">
    <property type="entry name" value="DSCAM/DSCAML_C"/>
</dbReference>
<dbReference type="CDD" id="cd00063">
    <property type="entry name" value="FN3"/>
    <property type="match status" value="6"/>
</dbReference>
<dbReference type="InterPro" id="IPR003599">
    <property type="entry name" value="Ig_sub"/>
</dbReference>
<dbReference type="InterPro" id="IPR003961">
    <property type="entry name" value="FN3_dom"/>
</dbReference>
<keyword evidence="6" id="KW-0677">Repeat</keyword>
<accession>E0W1A5</accession>
<feature type="domain" description="Fibronectin type-III" evidence="16">
    <location>
        <begin position="1202"/>
        <end position="1295"/>
    </location>
</feature>
<feature type="domain" description="Fibronectin type-III" evidence="16">
    <location>
        <begin position="811"/>
        <end position="910"/>
    </location>
</feature>
<dbReference type="SMART" id="SM00060">
    <property type="entry name" value="FN3"/>
    <property type="match status" value="6"/>
</dbReference>
<feature type="domain" description="Ig-like" evidence="15">
    <location>
        <begin position="415"/>
        <end position="499"/>
    </location>
</feature>
<reference evidence="17" key="1">
    <citation type="submission" date="2007-04" db="EMBL/GenBank/DDBJ databases">
        <title>Annotation of Pediculus humanus corporis strain USDA.</title>
        <authorList>
            <person name="Kirkness E."/>
            <person name="Hannick L."/>
            <person name="Hass B."/>
            <person name="Bruggner R."/>
            <person name="Lawson D."/>
            <person name="Bidwell S."/>
            <person name="Joardar V."/>
            <person name="Caler E."/>
            <person name="Walenz B."/>
            <person name="Inman J."/>
            <person name="Schobel S."/>
            <person name="Galinsky K."/>
            <person name="Amedeo P."/>
            <person name="Strausberg R."/>
        </authorList>
    </citation>
    <scope>NUCLEOTIDE SEQUENCE</scope>
    <source>
        <strain evidence="17">USDA</strain>
    </source>
</reference>
<keyword evidence="10" id="KW-1015">Disulfide bond</keyword>
<dbReference type="Gene3D" id="2.60.40.10">
    <property type="entry name" value="Immunoglobulins"/>
    <property type="match status" value="15"/>
</dbReference>
<feature type="domain" description="Fibronectin type-III" evidence="16">
    <location>
        <begin position="710"/>
        <end position="806"/>
    </location>
</feature>
<evidence type="ECO:0000256" key="3">
    <source>
        <dbReference type="ARBA" id="ARBA00022475"/>
    </source>
</evidence>
<feature type="domain" description="Fibronectin type-III" evidence="16">
    <location>
        <begin position="1015"/>
        <end position="1113"/>
    </location>
</feature>
<name>E0W1A5_PEDHC</name>
<dbReference type="FunFam" id="2.60.40.10:FF:000093">
    <property type="entry name" value="Down syndrome cell adhesion molecule, isoform B"/>
    <property type="match status" value="1"/>
</dbReference>
<dbReference type="CDD" id="cd20958">
    <property type="entry name" value="IgI_5_Dscam"/>
    <property type="match status" value="1"/>
</dbReference>
<comment type="subcellular location">
    <subcellularLocation>
        <location evidence="1">Cell membrane</location>
    </subcellularLocation>
    <subcellularLocation>
        <location evidence="2">Membrane</location>
        <topology evidence="2">Single-pass type I membrane protein</topology>
    </subcellularLocation>
</comment>
<dbReference type="InterPro" id="IPR036116">
    <property type="entry name" value="FN3_sf"/>
</dbReference>
<dbReference type="InterPro" id="IPR007110">
    <property type="entry name" value="Ig-like_dom"/>
</dbReference>
<evidence type="ECO:0000256" key="10">
    <source>
        <dbReference type="ARBA" id="ARBA00023157"/>
    </source>
</evidence>
<dbReference type="eggNOG" id="KOG3510">
    <property type="taxonomic scope" value="Eukaryota"/>
</dbReference>
<dbReference type="GO" id="GO:0048812">
    <property type="term" value="P:neuron projection morphogenesis"/>
    <property type="evidence" value="ECO:0007669"/>
    <property type="project" value="UniProtKB-ARBA"/>
</dbReference>
<dbReference type="InterPro" id="IPR013098">
    <property type="entry name" value="Ig_I-set"/>
</dbReference>
<dbReference type="GO" id="GO:0098609">
    <property type="term" value="P:cell-cell adhesion"/>
    <property type="evidence" value="ECO:0007669"/>
    <property type="project" value="UniProtKB-ARBA"/>
</dbReference>
<keyword evidence="12" id="KW-0393">Immunoglobulin domain</keyword>
<dbReference type="InterPro" id="IPR036179">
    <property type="entry name" value="Ig-like_dom_sf"/>
</dbReference>
<evidence type="ECO:0000256" key="11">
    <source>
        <dbReference type="ARBA" id="ARBA00023180"/>
    </source>
</evidence>
<evidence type="ECO:0000256" key="12">
    <source>
        <dbReference type="ARBA" id="ARBA00023319"/>
    </source>
</evidence>
<dbReference type="CTD" id="8234931"/>
<evidence type="ECO:0000256" key="13">
    <source>
        <dbReference type="SAM" id="MobiDB-lite"/>
    </source>
</evidence>
<dbReference type="FunFam" id="2.60.40.10:FF:000104">
    <property type="entry name" value="Down syndrome cell adhesion molecule b"/>
    <property type="match status" value="1"/>
</dbReference>
<dbReference type="CDD" id="cd00096">
    <property type="entry name" value="Ig"/>
    <property type="match status" value="2"/>
</dbReference>
<feature type="transmembrane region" description="Helical" evidence="14">
    <location>
        <begin position="1408"/>
        <end position="1428"/>
    </location>
</feature>
<keyword evidence="19" id="KW-1185">Reference proteome</keyword>
<protein>
    <submittedName>
        <fullName evidence="17">Down syndrome cell adhesion molecule, putative</fullName>
    </submittedName>
</protein>
<dbReference type="PROSITE" id="PS50835">
    <property type="entry name" value="IG_LIKE"/>
    <property type="match status" value="8"/>
</dbReference>
<organism>
    <name type="scientific">Pediculus humanus subsp. corporis</name>
    <name type="common">Body louse</name>
    <dbReference type="NCBI Taxonomy" id="121224"/>
    <lineage>
        <taxon>Eukaryota</taxon>
        <taxon>Metazoa</taxon>
        <taxon>Ecdysozoa</taxon>
        <taxon>Arthropoda</taxon>
        <taxon>Hexapoda</taxon>
        <taxon>Insecta</taxon>
        <taxon>Pterygota</taxon>
        <taxon>Neoptera</taxon>
        <taxon>Paraneoptera</taxon>
        <taxon>Psocodea</taxon>
        <taxon>Troctomorpha</taxon>
        <taxon>Phthiraptera</taxon>
        <taxon>Anoplura</taxon>
        <taxon>Pediculidae</taxon>
        <taxon>Pediculus</taxon>
    </lineage>
</organism>
<evidence type="ECO:0000256" key="6">
    <source>
        <dbReference type="ARBA" id="ARBA00022737"/>
    </source>
</evidence>
<evidence type="ECO:0000259" key="15">
    <source>
        <dbReference type="PROSITE" id="PS50835"/>
    </source>
</evidence>
<evidence type="ECO:0000313" key="19">
    <source>
        <dbReference type="Proteomes" id="UP000009046"/>
    </source>
</evidence>